<evidence type="ECO:0000313" key="1">
    <source>
        <dbReference type="EMBL" id="EJI86643.1"/>
    </source>
</evidence>
<sequence>MLAALFAPSIGALLQVLALATGNRIKYAKTKWDWHRAHY</sequence>
<dbReference type="PATRIC" id="fig|1197174.4.peg.500"/>
<dbReference type="Proteomes" id="UP000012043">
    <property type="component" value="Unassembled WGS sequence"/>
</dbReference>
<comment type="caution">
    <text evidence="1">The sequence shown here is derived from an EMBL/GenBank/DDBJ whole genome shotgun (WGS) entry which is preliminary data.</text>
</comment>
<proteinExistence type="predicted"/>
<reference evidence="1 2" key="1">
    <citation type="journal article" date="2012" name="J. Bacteriol.">
        <title>Genome Sequence of Pectin-Degrading Alishewanella aestuarii Strain B11T, Isolated from Tidal Flat Sediment.</title>
        <authorList>
            <person name="Jung J."/>
            <person name="Choi S."/>
            <person name="Chun J."/>
            <person name="Park W."/>
        </authorList>
    </citation>
    <scope>NUCLEOTIDE SEQUENCE [LARGE SCALE GENOMIC DNA]</scope>
    <source>
        <strain evidence="1 2">B11</strain>
    </source>
</reference>
<protein>
    <submittedName>
        <fullName evidence="1">Uncharacterized protein</fullName>
    </submittedName>
</protein>
<keyword evidence="2" id="KW-1185">Reference proteome</keyword>
<dbReference type="AlphaFoldDB" id="J1Q641"/>
<organism evidence="1 2">
    <name type="scientific">Alishewanella aestuarii B11</name>
    <dbReference type="NCBI Taxonomy" id="1197174"/>
    <lineage>
        <taxon>Bacteria</taxon>
        <taxon>Pseudomonadati</taxon>
        <taxon>Pseudomonadota</taxon>
        <taxon>Gammaproteobacteria</taxon>
        <taxon>Alteromonadales</taxon>
        <taxon>Alteromonadaceae</taxon>
        <taxon>Alishewanella</taxon>
    </lineage>
</organism>
<gene>
    <name evidence="1" type="ORF">AEST_05100</name>
</gene>
<dbReference type="EMBL" id="ALAB01000003">
    <property type="protein sequence ID" value="EJI86643.1"/>
    <property type="molecule type" value="Genomic_DNA"/>
</dbReference>
<accession>J1Q641</accession>
<evidence type="ECO:0000313" key="2">
    <source>
        <dbReference type="Proteomes" id="UP000012043"/>
    </source>
</evidence>
<name>J1Q641_9ALTE</name>